<dbReference type="SUPFAM" id="SSF55945">
    <property type="entry name" value="TATA-box binding protein-like"/>
    <property type="match status" value="2"/>
</dbReference>
<sequence>MVSFDLNEDELSSAGIAVKNIVAKLDLDIEFDLSYLSSEIPRSSYEPEQYPSLVFRPSGLSTVLVTRSGKLLFTGADSIENLRDTYRRISDELEGIGVDDVGRAEEIEIVNVVSTFELPSNVDLNYLSVTLGLENIEYEPEQFPGLVYRIENGLVVLIFSSGKVVVTGAESSSEILDAVNTIRELISD</sequence>
<comment type="similarity">
    <text evidence="1 5">Belongs to the TBP family.</text>
</comment>
<evidence type="ECO:0000256" key="5">
    <source>
        <dbReference type="HAMAP-Rule" id="MF_00408"/>
    </source>
</evidence>
<comment type="caution">
    <text evidence="5">Lacks conserved residue(s) required for the propagation of feature annotation.</text>
</comment>
<dbReference type="RefSeq" id="WP_247420969.1">
    <property type="nucleotide sequence ID" value="NZ_JALLGW010000004.1"/>
</dbReference>
<dbReference type="HAMAP" id="MF_00408">
    <property type="entry name" value="TATA_bind_prot_arch"/>
    <property type="match status" value="1"/>
</dbReference>
<evidence type="ECO:0000256" key="2">
    <source>
        <dbReference type="ARBA" id="ARBA00022737"/>
    </source>
</evidence>
<gene>
    <name evidence="5" type="primary">tbp</name>
    <name evidence="6" type="ORF">ACFPYI_21785</name>
</gene>
<name>A0ABD5RUZ7_9EURY</name>
<dbReference type="Gene3D" id="3.30.310.10">
    <property type="entry name" value="TATA-Binding Protein"/>
    <property type="match status" value="2"/>
</dbReference>
<proteinExistence type="inferred from homology"/>
<accession>A0ABD5RUZ7</accession>
<comment type="caution">
    <text evidence="6">The sequence shown here is derived from an EMBL/GenBank/DDBJ whole genome shotgun (WGS) entry which is preliminary data.</text>
</comment>
<dbReference type="GO" id="GO:0003700">
    <property type="term" value="F:DNA-binding transcription factor activity"/>
    <property type="evidence" value="ECO:0007669"/>
    <property type="project" value="UniProtKB-UniRule"/>
</dbReference>
<dbReference type="PANTHER" id="PTHR10126">
    <property type="entry name" value="TATA-BOX BINDING PROTEIN"/>
    <property type="match status" value="1"/>
</dbReference>
<keyword evidence="2 5" id="KW-0677">Repeat</keyword>
<dbReference type="InterPro" id="IPR012295">
    <property type="entry name" value="TBP_dom_sf"/>
</dbReference>
<evidence type="ECO:0000256" key="3">
    <source>
        <dbReference type="ARBA" id="ARBA00023125"/>
    </source>
</evidence>
<evidence type="ECO:0000313" key="7">
    <source>
        <dbReference type="Proteomes" id="UP001596099"/>
    </source>
</evidence>
<dbReference type="PRINTS" id="PR00686">
    <property type="entry name" value="TIFACTORIID"/>
</dbReference>
<organism evidence="6 7">
    <name type="scientific">Halomarina salina</name>
    <dbReference type="NCBI Taxonomy" id="1872699"/>
    <lineage>
        <taxon>Archaea</taxon>
        <taxon>Methanobacteriati</taxon>
        <taxon>Methanobacteriota</taxon>
        <taxon>Stenosarchaea group</taxon>
        <taxon>Halobacteria</taxon>
        <taxon>Halobacteriales</taxon>
        <taxon>Natronomonadaceae</taxon>
        <taxon>Halomarina</taxon>
    </lineage>
</organism>
<comment type="function">
    <text evidence="5">General factor that plays a role in the activation of archaeal genes transcribed by RNA polymerase. Binds specifically to the TATA box promoter element which lies close to the position of transcription initiation.</text>
</comment>
<dbReference type="Proteomes" id="UP001596099">
    <property type="component" value="Unassembled WGS sequence"/>
</dbReference>
<reference evidence="6 7" key="1">
    <citation type="journal article" date="2019" name="Int. J. Syst. Evol. Microbiol.">
        <title>The Global Catalogue of Microorganisms (GCM) 10K type strain sequencing project: providing services to taxonomists for standard genome sequencing and annotation.</title>
        <authorList>
            <consortium name="The Broad Institute Genomics Platform"/>
            <consortium name="The Broad Institute Genome Sequencing Center for Infectious Disease"/>
            <person name="Wu L."/>
            <person name="Ma J."/>
        </authorList>
    </citation>
    <scope>NUCLEOTIDE SEQUENCE [LARGE SCALE GENOMIC DNA]</scope>
    <source>
        <strain evidence="6 7">CGMCC 1.12543</strain>
    </source>
</reference>
<protein>
    <recommendedName>
        <fullName evidence="5">TATA-box-binding protein</fullName>
    </recommendedName>
    <alternativeName>
        <fullName evidence="5">Box A-binding protein</fullName>
        <shortName evidence="5">BAP</shortName>
    </alternativeName>
    <alternativeName>
        <fullName evidence="5">TATA sequence-binding protein</fullName>
        <shortName evidence="5">TBP</shortName>
    </alternativeName>
    <alternativeName>
        <fullName evidence="5">TATA-box factor</fullName>
    </alternativeName>
</protein>
<keyword evidence="4 5" id="KW-0804">Transcription</keyword>
<evidence type="ECO:0000256" key="4">
    <source>
        <dbReference type="ARBA" id="ARBA00023163"/>
    </source>
</evidence>
<evidence type="ECO:0000256" key="1">
    <source>
        <dbReference type="ARBA" id="ARBA00005560"/>
    </source>
</evidence>
<dbReference type="GO" id="GO:0003677">
    <property type="term" value="F:DNA binding"/>
    <property type="evidence" value="ECO:0007669"/>
    <property type="project" value="UniProtKB-KW"/>
</dbReference>
<keyword evidence="7" id="KW-1185">Reference proteome</keyword>
<dbReference type="Pfam" id="PF00352">
    <property type="entry name" value="TBP"/>
    <property type="match status" value="2"/>
</dbReference>
<dbReference type="EMBL" id="JBHSQH010000009">
    <property type="protein sequence ID" value="MFC5973960.1"/>
    <property type="molecule type" value="Genomic_DNA"/>
</dbReference>
<keyword evidence="5" id="KW-0805">Transcription regulation</keyword>
<dbReference type="AlphaFoldDB" id="A0ABD5RUZ7"/>
<keyword evidence="3 5" id="KW-0238">DNA-binding</keyword>
<dbReference type="InterPro" id="IPR000814">
    <property type="entry name" value="TBP"/>
</dbReference>
<evidence type="ECO:0000313" key="6">
    <source>
        <dbReference type="EMBL" id="MFC5973960.1"/>
    </source>
</evidence>